<dbReference type="InterPro" id="IPR043129">
    <property type="entry name" value="ATPase_NBD"/>
</dbReference>
<dbReference type="InterPro" id="IPR000577">
    <property type="entry name" value="Carb_kinase_FGGY"/>
</dbReference>
<dbReference type="CDD" id="cd07777">
    <property type="entry name" value="ASKHA_NBD_FGGY_SHK"/>
    <property type="match status" value="1"/>
</dbReference>
<dbReference type="Gene3D" id="3.30.420.40">
    <property type="match status" value="2"/>
</dbReference>
<dbReference type="SUPFAM" id="SSF53067">
    <property type="entry name" value="Actin-like ATPase domain"/>
    <property type="match status" value="2"/>
</dbReference>
<feature type="domain" description="Carbohydrate kinase FGGY N-terminal" evidence="5">
    <location>
        <begin position="72"/>
        <end position="326"/>
    </location>
</feature>
<keyword evidence="2 4" id="KW-0808">Transferase</keyword>
<feature type="domain" description="Carbohydrate kinase FGGY C-terminal" evidence="6">
    <location>
        <begin position="354"/>
        <end position="528"/>
    </location>
</feature>
<evidence type="ECO:0000259" key="5">
    <source>
        <dbReference type="Pfam" id="PF00370"/>
    </source>
</evidence>
<organism evidence="7">
    <name type="scientific">Caldilineaceae bacterium SB0664_bin_27</name>
    <dbReference type="NCBI Taxonomy" id="2605260"/>
    <lineage>
        <taxon>Bacteria</taxon>
        <taxon>Bacillati</taxon>
        <taxon>Chloroflexota</taxon>
        <taxon>Caldilineae</taxon>
        <taxon>Caldilineales</taxon>
        <taxon>Caldilineaceae</taxon>
    </lineage>
</organism>
<evidence type="ECO:0000259" key="6">
    <source>
        <dbReference type="Pfam" id="PF02782"/>
    </source>
</evidence>
<dbReference type="PROSITE" id="PS00445">
    <property type="entry name" value="FGGY_KINASES_2"/>
    <property type="match status" value="1"/>
</dbReference>
<dbReference type="EMBL" id="VXRG01000135">
    <property type="protein sequence ID" value="MXY95068.1"/>
    <property type="molecule type" value="Genomic_DNA"/>
</dbReference>
<protein>
    <submittedName>
        <fullName evidence="7">FGGY-family carbohydrate kinase</fullName>
    </submittedName>
</protein>
<evidence type="ECO:0000256" key="3">
    <source>
        <dbReference type="ARBA" id="ARBA00022777"/>
    </source>
</evidence>
<dbReference type="Pfam" id="PF02782">
    <property type="entry name" value="FGGY_C"/>
    <property type="match status" value="1"/>
</dbReference>
<dbReference type="AlphaFoldDB" id="A0A6B0Z092"/>
<keyword evidence="3 4" id="KW-0418">Kinase</keyword>
<name>A0A6B0Z092_9CHLR</name>
<evidence type="ECO:0000313" key="7">
    <source>
        <dbReference type="EMBL" id="MXY95068.1"/>
    </source>
</evidence>
<dbReference type="PIRSF" id="PIRSF000538">
    <property type="entry name" value="GlpK"/>
    <property type="match status" value="1"/>
</dbReference>
<dbReference type="GO" id="GO:0005975">
    <property type="term" value="P:carbohydrate metabolic process"/>
    <property type="evidence" value="ECO:0007669"/>
    <property type="project" value="InterPro"/>
</dbReference>
<evidence type="ECO:0000256" key="4">
    <source>
        <dbReference type="RuleBase" id="RU003733"/>
    </source>
</evidence>
<comment type="caution">
    <text evidence="7">The sequence shown here is derived from an EMBL/GenBank/DDBJ whole genome shotgun (WGS) entry which is preliminary data.</text>
</comment>
<dbReference type="PANTHER" id="PTHR43095">
    <property type="entry name" value="SUGAR KINASE"/>
    <property type="match status" value="1"/>
</dbReference>
<accession>A0A6B0Z092</accession>
<dbReference type="PANTHER" id="PTHR43095:SF5">
    <property type="entry name" value="XYLULOSE KINASE"/>
    <property type="match status" value="1"/>
</dbReference>
<dbReference type="InterPro" id="IPR050406">
    <property type="entry name" value="FGGY_Carb_Kinase"/>
</dbReference>
<dbReference type="GO" id="GO:0016773">
    <property type="term" value="F:phosphotransferase activity, alcohol group as acceptor"/>
    <property type="evidence" value="ECO:0007669"/>
    <property type="project" value="InterPro"/>
</dbReference>
<gene>
    <name evidence="7" type="ORF">F4Y42_16630</name>
</gene>
<evidence type="ECO:0000256" key="1">
    <source>
        <dbReference type="ARBA" id="ARBA00009156"/>
    </source>
</evidence>
<evidence type="ECO:0000256" key="2">
    <source>
        <dbReference type="ARBA" id="ARBA00022679"/>
    </source>
</evidence>
<comment type="similarity">
    <text evidence="1 4">Belongs to the FGGY kinase family.</text>
</comment>
<sequence length="551" mass="57910">MGYKEKWKGGGANSSLRAEHRIAVPLSQERLYCNREAGVFPYWPSDARMFPNGSMGYNLIAIRVFLKRENTMLIGLDIGTTSLSAVLLDPASGSQAAHRTVANRAGSSPGPGRAELDLARLYELVVQCLAELVAQADMAPTDIQGIGVTGQQHGVALIGPDALPVGPAITWQDLRVQEPLPGTDRPVLERFISAAGGREAFRNTGCLPAAGFLGPSLYWLNLQDALPDPPVTACFVPDAVVSFLTGATVVCEPTLAGSSGIFDIRANCWDTTLLERLELPSHLFPPVGGAGDIVGGLRRELAEAAGLEPGTPVTVALGDNQASFIGSAPEPGRSLLLNVGTGGQISARTDSFHFIPGLENRPFPGKQYLLIGGGLFGGRSYAYLQGFFQQVGAELLEADVPDDLYARMTELAATVPAGSDGLCCEPFFTGSRTDPGLRASFRGLSPDNFTPAHFARALLEGMADGFFAFYEQMTPVVGAPPLLVGAGNGVRQNRLLARILAGRFEKPLLIPSHAEEAAVGAAVAASVGLGIFGDLETAAAALLDYADAVEP</sequence>
<dbReference type="InterPro" id="IPR018483">
    <property type="entry name" value="Carb_kinase_FGGY_CS"/>
</dbReference>
<dbReference type="InterPro" id="IPR018485">
    <property type="entry name" value="FGGY_C"/>
</dbReference>
<dbReference type="GO" id="GO:0016301">
    <property type="term" value="F:kinase activity"/>
    <property type="evidence" value="ECO:0007669"/>
    <property type="project" value="UniProtKB-KW"/>
</dbReference>
<dbReference type="Pfam" id="PF00370">
    <property type="entry name" value="FGGY_N"/>
    <property type="match status" value="1"/>
</dbReference>
<proteinExistence type="inferred from homology"/>
<dbReference type="InterPro" id="IPR018484">
    <property type="entry name" value="FGGY_N"/>
</dbReference>
<reference evidence="7" key="1">
    <citation type="submission" date="2019-09" db="EMBL/GenBank/DDBJ databases">
        <title>Characterisation of the sponge microbiome using genome-centric metagenomics.</title>
        <authorList>
            <person name="Engelberts J.P."/>
            <person name="Robbins S.J."/>
            <person name="De Goeij J.M."/>
            <person name="Aranda M."/>
            <person name="Bell S.C."/>
            <person name="Webster N.S."/>
        </authorList>
    </citation>
    <scope>NUCLEOTIDE SEQUENCE</scope>
    <source>
        <strain evidence="7">SB0664_bin_27</strain>
    </source>
</reference>